<evidence type="ECO:0000313" key="3">
    <source>
        <dbReference type="EMBL" id="GAC50450.1"/>
    </source>
</evidence>
<organism evidence="3 4">
    <name type="scientific">Gordonia aichiensis NBRC 108223</name>
    <dbReference type="NCBI Taxonomy" id="1220583"/>
    <lineage>
        <taxon>Bacteria</taxon>
        <taxon>Bacillati</taxon>
        <taxon>Actinomycetota</taxon>
        <taxon>Actinomycetes</taxon>
        <taxon>Mycobacteriales</taxon>
        <taxon>Gordoniaceae</taxon>
        <taxon>Gordonia</taxon>
    </lineage>
</organism>
<comment type="caution">
    <text evidence="3">The sequence shown here is derived from an EMBL/GenBank/DDBJ whole genome shotgun (WGS) entry which is preliminary data.</text>
</comment>
<evidence type="ECO:0000256" key="1">
    <source>
        <dbReference type="SAM" id="Phobius"/>
    </source>
</evidence>
<evidence type="ECO:0000313" key="4">
    <source>
        <dbReference type="Proteomes" id="UP000010988"/>
    </source>
</evidence>
<dbReference type="Proteomes" id="UP000010988">
    <property type="component" value="Unassembled WGS sequence"/>
</dbReference>
<dbReference type="OrthoDB" id="3389322at2"/>
<keyword evidence="1" id="KW-1133">Transmembrane helix</keyword>
<dbReference type="EMBL" id="BANR01000024">
    <property type="protein sequence ID" value="GAC50450.1"/>
    <property type="molecule type" value="Genomic_DNA"/>
</dbReference>
<sequence>MTLLLLADGLHPDNDTARRWANDELSKAEYHEQAQNTAPAEHSKSFSLRLYEFLTGGPTPDTTLIVTIIVVVLIIIALVACALVYVRRTPRAHRADTSTLLDDLPLRSGDYRSAAQEFLERGDADGCVREAMRALARRGIERGYIVAAPSLTAREASRRLGVVFDEKRDRLRWAADLFDAVEYGHRHADREQAEAMLELERSLRRARAHSDDAEPSADAVVGR</sequence>
<dbReference type="InterPro" id="IPR025403">
    <property type="entry name" value="TgpA-like_C"/>
</dbReference>
<gene>
    <name evidence="3" type="ORF">GOACH_24_00710</name>
</gene>
<accession>L7KNK9</accession>
<reference evidence="3 4" key="1">
    <citation type="submission" date="2012-12" db="EMBL/GenBank/DDBJ databases">
        <title>Whole genome shotgun sequence of Gordonia aichiensis NBRC 108223.</title>
        <authorList>
            <person name="Isaki-Nakamura S."/>
            <person name="Hosoyama A."/>
            <person name="Tsuchikane K."/>
            <person name="Ando Y."/>
            <person name="Baba S."/>
            <person name="Ohji S."/>
            <person name="Hamada M."/>
            <person name="Tamura T."/>
            <person name="Yamazoe A."/>
            <person name="Yamazaki S."/>
            <person name="Fujita N."/>
        </authorList>
    </citation>
    <scope>NUCLEOTIDE SEQUENCE [LARGE SCALE GENOMIC DNA]</scope>
    <source>
        <strain evidence="3 4">NBRC 108223</strain>
    </source>
</reference>
<name>L7KNK9_9ACTN</name>
<feature type="transmembrane region" description="Helical" evidence="1">
    <location>
        <begin position="64"/>
        <end position="86"/>
    </location>
</feature>
<protein>
    <recommendedName>
        <fullName evidence="2">Protein-glutamine gamma-glutamyltransferase-like C-terminal domain-containing protein</fullName>
    </recommendedName>
</protein>
<keyword evidence="1" id="KW-0812">Transmembrane</keyword>
<dbReference type="STRING" id="1220583.GOACH_24_00710"/>
<feature type="domain" description="Protein-glutamine gamma-glutamyltransferase-like C-terminal" evidence="2">
    <location>
        <begin position="131"/>
        <end position="199"/>
    </location>
</feature>
<proteinExistence type="predicted"/>
<dbReference type="Pfam" id="PF13559">
    <property type="entry name" value="DUF4129"/>
    <property type="match status" value="1"/>
</dbReference>
<dbReference type="RefSeq" id="WP_005178247.1">
    <property type="nucleotide sequence ID" value="NZ_BANR01000024.1"/>
</dbReference>
<dbReference type="eggNOG" id="ENOG5032SSX">
    <property type="taxonomic scope" value="Bacteria"/>
</dbReference>
<evidence type="ECO:0000259" key="2">
    <source>
        <dbReference type="Pfam" id="PF13559"/>
    </source>
</evidence>
<keyword evidence="4" id="KW-1185">Reference proteome</keyword>
<keyword evidence="1" id="KW-0472">Membrane</keyword>
<dbReference type="AlphaFoldDB" id="L7KNK9"/>